<dbReference type="Pfam" id="PF22752">
    <property type="entry name" value="DUF488-N3i"/>
    <property type="match status" value="1"/>
</dbReference>
<keyword evidence="2" id="KW-1185">Reference proteome</keyword>
<gene>
    <name evidence="1" type="ORF">FYJ51_08565</name>
</gene>
<dbReference type="EMBL" id="VUMN01000020">
    <property type="protein sequence ID" value="MSS58958.1"/>
    <property type="molecule type" value="Genomic_DNA"/>
</dbReference>
<reference evidence="1 2" key="1">
    <citation type="submission" date="2019-08" db="EMBL/GenBank/DDBJ databases">
        <title>In-depth cultivation of the pig gut microbiome towards novel bacterial diversity and tailored functional studies.</title>
        <authorList>
            <person name="Wylensek D."/>
            <person name="Hitch T.C.A."/>
            <person name="Clavel T."/>
        </authorList>
    </citation>
    <scope>NUCLEOTIDE SEQUENCE [LARGE SCALE GENOMIC DNA]</scope>
    <source>
        <strain evidence="1 2">Oil+RF-744-GAM-WT-6</strain>
    </source>
</reference>
<dbReference type="InterPro" id="IPR052552">
    <property type="entry name" value="YeaO-like"/>
</dbReference>
<dbReference type="PANTHER" id="PTHR36849">
    <property type="entry name" value="CYTOPLASMIC PROTEIN-RELATED"/>
    <property type="match status" value="1"/>
</dbReference>
<dbReference type="Proteomes" id="UP000461880">
    <property type="component" value="Unassembled WGS sequence"/>
</dbReference>
<dbReference type="AlphaFoldDB" id="A0A7X2NTR0"/>
<evidence type="ECO:0000313" key="1">
    <source>
        <dbReference type="EMBL" id="MSS58958.1"/>
    </source>
</evidence>
<name>A0A7X2NTR0_9FIRM</name>
<sequence>MSELLCKRIYEPKAENDGFRILADRLWPRGIRKENAGIDLWAKEIAPSPELRKWFGHDPERFQEFRARYLKELSGNQQAQTLSAMVNEKLQTSNVTLLYAAKDTAMNNAAVLKEWLESGYGKERQGQTARI</sequence>
<dbReference type="PANTHER" id="PTHR36849:SF1">
    <property type="entry name" value="CYTOPLASMIC PROTEIN"/>
    <property type="match status" value="1"/>
</dbReference>
<dbReference type="RefSeq" id="WP_154504999.1">
    <property type="nucleotide sequence ID" value="NZ_VUMN01000020.1"/>
</dbReference>
<evidence type="ECO:0000313" key="2">
    <source>
        <dbReference type="Proteomes" id="UP000461880"/>
    </source>
</evidence>
<accession>A0A7X2NTR0</accession>
<proteinExistence type="predicted"/>
<organism evidence="1 2">
    <name type="scientific">Stecheria intestinalis</name>
    <dbReference type="NCBI Taxonomy" id="2606630"/>
    <lineage>
        <taxon>Bacteria</taxon>
        <taxon>Bacillati</taxon>
        <taxon>Bacillota</taxon>
        <taxon>Erysipelotrichia</taxon>
        <taxon>Erysipelotrichales</taxon>
        <taxon>Erysipelotrichaceae</taxon>
        <taxon>Stecheria</taxon>
    </lineage>
</organism>
<protein>
    <submittedName>
        <fullName evidence="1">DUF488 domain-containing protein</fullName>
    </submittedName>
</protein>
<comment type="caution">
    <text evidence="1">The sequence shown here is derived from an EMBL/GenBank/DDBJ whole genome shotgun (WGS) entry which is preliminary data.</text>
</comment>